<dbReference type="Proteomes" id="UP001521137">
    <property type="component" value="Unassembled WGS sequence"/>
</dbReference>
<evidence type="ECO:0000259" key="1">
    <source>
        <dbReference type="PROSITE" id="PS50222"/>
    </source>
</evidence>
<dbReference type="RefSeq" id="WP_235310240.1">
    <property type="nucleotide sequence ID" value="NZ_JAKGAS010000001.1"/>
</dbReference>
<feature type="domain" description="EF-hand" evidence="1">
    <location>
        <begin position="49"/>
        <end position="84"/>
    </location>
</feature>
<dbReference type="PROSITE" id="PS50222">
    <property type="entry name" value="EF_HAND_2"/>
    <property type="match status" value="1"/>
</dbReference>
<proteinExistence type="predicted"/>
<protein>
    <recommendedName>
        <fullName evidence="1">EF-hand domain-containing protein</fullName>
    </recommendedName>
</protein>
<evidence type="ECO:0000313" key="2">
    <source>
        <dbReference type="EMBL" id="MCF2946714.1"/>
    </source>
</evidence>
<dbReference type="Gene3D" id="1.10.238.10">
    <property type="entry name" value="EF-hand"/>
    <property type="match status" value="1"/>
</dbReference>
<keyword evidence="3" id="KW-1185">Reference proteome</keyword>
<dbReference type="InterPro" id="IPR011992">
    <property type="entry name" value="EF-hand-dom_pair"/>
</dbReference>
<dbReference type="SUPFAM" id="SSF47473">
    <property type="entry name" value="EF-hand"/>
    <property type="match status" value="1"/>
</dbReference>
<reference evidence="2 3" key="1">
    <citation type="submission" date="2022-01" db="EMBL/GenBank/DDBJ databases">
        <title>Paraglaciecola sp. G1-23.</title>
        <authorList>
            <person name="Jin M.S."/>
            <person name="Han D.M."/>
            <person name="Kim H.M."/>
            <person name="Jeon C.O."/>
        </authorList>
    </citation>
    <scope>NUCLEOTIDE SEQUENCE [LARGE SCALE GENOMIC DNA]</scope>
    <source>
        <strain evidence="2 3">G1-23</strain>
    </source>
</reference>
<organism evidence="2 3">
    <name type="scientific">Paraglaciecola algarum</name>
    <dbReference type="NCBI Taxonomy" id="3050085"/>
    <lineage>
        <taxon>Bacteria</taxon>
        <taxon>Pseudomonadati</taxon>
        <taxon>Pseudomonadota</taxon>
        <taxon>Gammaproteobacteria</taxon>
        <taxon>Alteromonadales</taxon>
        <taxon>Alteromonadaceae</taxon>
        <taxon>Paraglaciecola</taxon>
    </lineage>
</organism>
<comment type="caution">
    <text evidence="2">The sequence shown here is derived from an EMBL/GenBank/DDBJ whole genome shotgun (WGS) entry which is preliminary data.</text>
</comment>
<sequence>MKRSDYISPTFFLLISSFLIFSSLANPLSNLIDKLDVDQDGTISLKEAVAEPALLAVFGKIDTDGNGKLSSKELETTKVTIIDKPVST</sequence>
<dbReference type="PROSITE" id="PS00018">
    <property type="entry name" value="EF_HAND_1"/>
    <property type="match status" value="1"/>
</dbReference>
<dbReference type="InterPro" id="IPR002048">
    <property type="entry name" value="EF_hand_dom"/>
</dbReference>
<evidence type="ECO:0000313" key="3">
    <source>
        <dbReference type="Proteomes" id="UP001521137"/>
    </source>
</evidence>
<dbReference type="InterPro" id="IPR018247">
    <property type="entry name" value="EF_Hand_1_Ca_BS"/>
</dbReference>
<name>A0ABS9D267_9ALTE</name>
<dbReference type="EMBL" id="JAKGAS010000001">
    <property type="protein sequence ID" value="MCF2946714.1"/>
    <property type="molecule type" value="Genomic_DNA"/>
</dbReference>
<gene>
    <name evidence="2" type="ORF">L0668_01230</name>
</gene>
<accession>A0ABS9D267</accession>
<dbReference type="Pfam" id="PF13202">
    <property type="entry name" value="EF-hand_5"/>
    <property type="match status" value="2"/>
</dbReference>